<sequence>MITHATSQAARFLGYEVRSQHADTKITQGRRSANARIGLFVPGDVIRNKCGNHMRKGVPAQRGLLLHDQDFTIVAKYAAEYRGVVQYYLLAQDVFRLEKLRWVMETSMLKTLAGKHRSTVTKMAHRYKRVIDTPDGKRTCFQVGVPREGKKSLTARFGEIPLKRQRLAVLNERAPVLASARRNELIHRLLAECCEICESRTQIEVHHVRKLADLNRPDRPDKPAWVYLMAKRQRKTLVICRECHENIHAGRRTATPTRN</sequence>
<dbReference type="RefSeq" id="WP_231447478.1">
    <property type="nucleotide sequence ID" value="NZ_JAJOMB010000018.1"/>
</dbReference>
<evidence type="ECO:0000259" key="1">
    <source>
        <dbReference type="Pfam" id="PF01348"/>
    </source>
</evidence>
<dbReference type="InterPro" id="IPR024937">
    <property type="entry name" value="Domain_X"/>
</dbReference>
<dbReference type="Proteomes" id="UP001138997">
    <property type="component" value="Unassembled WGS sequence"/>
</dbReference>
<evidence type="ECO:0000259" key="2">
    <source>
        <dbReference type="Pfam" id="PF21368"/>
    </source>
</evidence>
<evidence type="ECO:0000313" key="3">
    <source>
        <dbReference type="EMBL" id="MCD5314704.1"/>
    </source>
</evidence>
<dbReference type="Pfam" id="PF01348">
    <property type="entry name" value="Intron_maturas2"/>
    <property type="match status" value="1"/>
</dbReference>
<dbReference type="EMBL" id="JAJOMB010000018">
    <property type="protein sequence ID" value="MCD5314704.1"/>
    <property type="molecule type" value="Genomic_DNA"/>
</dbReference>
<feature type="domain" description="AI2M/AI1M-like HNH endonuclease" evidence="2">
    <location>
        <begin position="194"/>
        <end position="244"/>
    </location>
</feature>
<protein>
    <recommendedName>
        <fullName evidence="5">Domain X domain-containing protein</fullName>
    </recommendedName>
</protein>
<proteinExistence type="predicted"/>
<evidence type="ECO:0008006" key="5">
    <source>
        <dbReference type="Google" id="ProtNLM"/>
    </source>
</evidence>
<reference evidence="3" key="1">
    <citation type="submission" date="2021-11" db="EMBL/GenBank/DDBJ databases">
        <title>Streptomyces corallinus and Kineosporia corallina sp. nov., two new coral-derived marine actinobacteria.</title>
        <authorList>
            <person name="Buangrab K."/>
            <person name="Sutthacheep M."/>
            <person name="Yeemin T."/>
            <person name="Harunari E."/>
            <person name="Igarashi Y."/>
            <person name="Sripreechasak P."/>
            <person name="Kanchanasin P."/>
            <person name="Tanasupawat S."/>
            <person name="Phongsopitanun W."/>
        </authorList>
    </citation>
    <scope>NUCLEOTIDE SEQUENCE</scope>
    <source>
        <strain evidence="3">JCM 31032</strain>
    </source>
</reference>
<gene>
    <name evidence="3" type="ORF">LR394_27755</name>
</gene>
<name>A0A9X1NJG7_9ACTN</name>
<dbReference type="AlphaFoldDB" id="A0A9X1NJG7"/>
<organism evidence="3 4">
    <name type="scientific">Kineosporia babensis</name>
    <dbReference type="NCBI Taxonomy" id="499548"/>
    <lineage>
        <taxon>Bacteria</taxon>
        <taxon>Bacillati</taxon>
        <taxon>Actinomycetota</taxon>
        <taxon>Actinomycetes</taxon>
        <taxon>Kineosporiales</taxon>
        <taxon>Kineosporiaceae</taxon>
        <taxon>Kineosporia</taxon>
    </lineage>
</organism>
<comment type="caution">
    <text evidence="3">The sequence shown here is derived from an EMBL/GenBank/DDBJ whole genome shotgun (WGS) entry which is preliminary data.</text>
</comment>
<keyword evidence="4" id="KW-1185">Reference proteome</keyword>
<dbReference type="InterPro" id="IPR049030">
    <property type="entry name" value="AI2M-like_HNH"/>
</dbReference>
<feature type="domain" description="Domain X" evidence="1">
    <location>
        <begin position="51"/>
        <end position="128"/>
    </location>
</feature>
<accession>A0A9X1NJG7</accession>
<dbReference type="GO" id="GO:0006397">
    <property type="term" value="P:mRNA processing"/>
    <property type="evidence" value="ECO:0007669"/>
    <property type="project" value="InterPro"/>
</dbReference>
<evidence type="ECO:0000313" key="4">
    <source>
        <dbReference type="Proteomes" id="UP001138997"/>
    </source>
</evidence>
<dbReference type="Pfam" id="PF21368">
    <property type="entry name" value="AI2M-like_HNH"/>
    <property type="match status" value="1"/>
</dbReference>
<dbReference type="GO" id="GO:0005737">
    <property type="term" value="C:cytoplasm"/>
    <property type="evidence" value="ECO:0007669"/>
    <property type="project" value="UniProtKB-ARBA"/>
</dbReference>